<evidence type="ECO:0000256" key="7">
    <source>
        <dbReference type="ARBA" id="ARBA00023204"/>
    </source>
</evidence>
<evidence type="ECO:0000256" key="5">
    <source>
        <dbReference type="ARBA" id="ARBA00022763"/>
    </source>
</evidence>
<dbReference type="PANTHER" id="PTHR10429:SF0">
    <property type="entry name" value="DNA-3-METHYLADENINE GLYCOSYLASE"/>
    <property type="match status" value="1"/>
</dbReference>
<feature type="compositionally biased region" description="Basic and acidic residues" evidence="9">
    <location>
        <begin position="55"/>
        <end position="92"/>
    </location>
</feature>
<dbReference type="InterPro" id="IPR011034">
    <property type="entry name" value="Formyl_transferase-like_C_sf"/>
</dbReference>
<dbReference type="GO" id="GO:0006284">
    <property type="term" value="P:base-excision repair"/>
    <property type="evidence" value="ECO:0007669"/>
    <property type="project" value="InterPro"/>
</dbReference>
<comment type="catalytic activity">
    <reaction evidence="1">
        <text>Hydrolysis of alkylated DNA, releasing 3-methyladenine, 3-methylguanine, 7-methylguanine and 7-methyladenine.</text>
        <dbReference type="EC" id="3.2.2.21"/>
    </reaction>
</comment>
<feature type="compositionally biased region" description="Polar residues" evidence="9">
    <location>
        <begin position="8"/>
        <end position="19"/>
    </location>
</feature>
<keyword evidence="6" id="KW-0378">Hydrolase</keyword>
<evidence type="ECO:0000256" key="8">
    <source>
        <dbReference type="ARBA" id="ARBA00033426"/>
    </source>
</evidence>
<dbReference type="PANTHER" id="PTHR10429">
    <property type="entry name" value="DNA-3-METHYLADENINE GLYCOSYLASE"/>
    <property type="match status" value="1"/>
</dbReference>
<comment type="similarity">
    <text evidence="3">Belongs to the DNA glycosylase MPG family.</text>
</comment>
<evidence type="ECO:0000256" key="2">
    <source>
        <dbReference type="ARBA" id="ARBA00002421"/>
    </source>
</evidence>
<dbReference type="InterPro" id="IPR003180">
    <property type="entry name" value="MPG"/>
</dbReference>
<feature type="region of interest" description="Disordered" evidence="9">
    <location>
        <begin position="1"/>
        <end position="97"/>
    </location>
</feature>
<name>V7PTT5_PLAYE</name>
<dbReference type="Proteomes" id="UP000018538">
    <property type="component" value="Unassembled WGS sequence"/>
</dbReference>
<keyword evidence="7" id="KW-0234">DNA repair</keyword>
<sequence>MGKRKSTRFQSSDSNIAQTEDNEEEKKENVNKNVNENVNKNKKENLNKNVNENVNKNKKENLNKNKKEMNKNKKENLNKNKKENLNKNDAMKIKQAPISKEKKKKQIDDTSNLSYVYILLKYFFENINIEILNEQFYLQKNVLTITEILIGHILWVYNPDKNILCGSRIIELESYNGINDKASHAYNNKKTNRNIPMFLNGGISYVYLCYGMHNCLNIVTNIENVPDAILIRSIEPIYNIPFFVLNKFQDLNEINNLFSFNNVINQKGNNLKNNRKFQIKEMDKMNVEKKIDKKNCANEIIKKNTYLVILQQLETIFKNIKYKQLVKLGSGPGRVTKCLGVTRDDDKKEFYFDICNDNNISNNQHNKINAKEKNQENLVKGEKVNDSKNWNIKDDCSGNFNQNWDVKDDCSGNFNQNWNVKDDCSGNFSKNIDQKYYFSYNVNNFLSEKKKSRFFISICPSVEDVLNFYENLNLEKNSEQDFIIDIYKQYKIYLLKYFEYMKWKKNEDIIVQRDKRIGVAYAEEYALYDYRFILKNHPSISVLPK</sequence>
<dbReference type="EC" id="3.2.2.21" evidence="4"/>
<evidence type="ECO:0000256" key="4">
    <source>
        <dbReference type="ARBA" id="ARBA00012000"/>
    </source>
</evidence>
<dbReference type="GO" id="GO:0003677">
    <property type="term" value="F:DNA binding"/>
    <property type="evidence" value="ECO:0007669"/>
    <property type="project" value="InterPro"/>
</dbReference>
<dbReference type="AlphaFoldDB" id="V7PTT5"/>
<evidence type="ECO:0000256" key="1">
    <source>
        <dbReference type="ARBA" id="ARBA00000086"/>
    </source>
</evidence>
<dbReference type="Gene3D" id="3.10.300.10">
    <property type="entry name" value="Methylpurine-DNA glycosylase (MPG)"/>
    <property type="match status" value="1"/>
</dbReference>
<keyword evidence="11" id="KW-1185">Reference proteome</keyword>
<dbReference type="GO" id="GO:0003905">
    <property type="term" value="F:alkylbase DNA N-glycosylase activity"/>
    <property type="evidence" value="ECO:0007669"/>
    <property type="project" value="UniProtKB-EC"/>
</dbReference>
<accession>V7PTT5</accession>
<proteinExistence type="inferred from homology"/>
<evidence type="ECO:0000256" key="9">
    <source>
        <dbReference type="SAM" id="MobiDB-lite"/>
    </source>
</evidence>
<gene>
    <name evidence="10" type="ORF">YYC_00632</name>
</gene>
<dbReference type="EMBL" id="KI635730">
    <property type="protein sequence ID" value="ETB63034.1"/>
    <property type="molecule type" value="Genomic_DNA"/>
</dbReference>
<evidence type="ECO:0000256" key="3">
    <source>
        <dbReference type="ARBA" id="ARBA00009232"/>
    </source>
</evidence>
<dbReference type="HAMAP" id="MF_00527">
    <property type="entry name" value="3MGH"/>
    <property type="match status" value="1"/>
</dbReference>
<dbReference type="SUPFAM" id="SSF50486">
    <property type="entry name" value="FMT C-terminal domain-like"/>
    <property type="match status" value="1"/>
</dbReference>
<dbReference type="Pfam" id="PF02245">
    <property type="entry name" value="Pur_DNA_glyco"/>
    <property type="match status" value="1"/>
</dbReference>
<reference evidence="10 11" key="1">
    <citation type="submission" date="2013-11" db="EMBL/GenBank/DDBJ databases">
        <title>The Genome Sequence of Plasmodium yoelii 17X.</title>
        <authorList>
            <consortium name="The Broad Institute Genomics Platform"/>
            <consortium name="The Broad Institute Genome Sequencing Center for Infectious Disease"/>
            <person name="Neafsey D."/>
            <person name="Adams J."/>
            <person name="Walker B."/>
            <person name="Young S.K."/>
            <person name="Zeng Q."/>
            <person name="Gargeya S."/>
            <person name="Fitzgerald M."/>
            <person name="Haas B."/>
            <person name="Abouelleil A."/>
            <person name="Alvarado L."/>
            <person name="Chapman S.B."/>
            <person name="Gainer-Dewar J."/>
            <person name="Goldberg J."/>
            <person name="Griggs A."/>
            <person name="Gujja S."/>
            <person name="Hansen M."/>
            <person name="Howarth C."/>
            <person name="Imamovic A."/>
            <person name="Ireland A."/>
            <person name="Larimer J."/>
            <person name="McCowan C."/>
            <person name="Murphy C."/>
            <person name="Pearson M."/>
            <person name="Poon T.W."/>
            <person name="Priest M."/>
            <person name="Roberts A."/>
            <person name="Saif S."/>
            <person name="Shea T."/>
            <person name="Sykes S."/>
            <person name="Wortman J."/>
            <person name="Nusbaum C."/>
            <person name="Birren B."/>
        </authorList>
    </citation>
    <scope>NUCLEOTIDE SEQUENCE [LARGE SCALE GENOMIC DNA]</scope>
    <source>
        <strain evidence="10 11">17X</strain>
    </source>
</reference>
<evidence type="ECO:0000313" key="10">
    <source>
        <dbReference type="EMBL" id="ETB63034.1"/>
    </source>
</evidence>
<dbReference type="InterPro" id="IPR036995">
    <property type="entry name" value="MPG_sf"/>
</dbReference>
<evidence type="ECO:0000313" key="11">
    <source>
        <dbReference type="Proteomes" id="UP000018538"/>
    </source>
</evidence>
<dbReference type="OrthoDB" id="6353017at2759"/>
<evidence type="ECO:0000256" key="6">
    <source>
        <dbReference type="ARBA" id="ARBA00022801"/>
    </source>
</evidence>
<comment type="function">
    <text evidence="2">Hydrolysis of the deoxyribose N-glycosidic bond to excise 3-methyladenine, and 7-methylguanine from the damaged DNA polymer formed by alkylation lesions.</text>
</comment>
<organism evidence="10 11">
    <name type="scientific">Plasmodium yoelii 17X</name>
    <dbReference type="NCBI Taxonomy" id="1323249"/>
    <lineage>
        <taxon>Eukaryota</taxon>
        <taxon>Sar</taxon>
        <taxon>Alveolata</taxon>
        <taxon>Apicomplexa</taxon>
        <taxon>Aconoidasida</taxon>
        <taxon>Haemosporida</taxon>
        <taxon>Plasmodiidae</taxon>
        <taxon>Plasmodium</taxon>
        <taxon>Plasmodium (Vinckeia)</taxon>
    </lineage>
</organism>
<protein>
    <recommendedName>
        <fullName evidence="4">DNA-3-methyladenine glycosylase II</fullName>
        <ecNumber evidence="4">3.2.2.21</ecNumber>
    </recommendedName>
    <alternativeName>
        <fullName evidence="8">3-methyladenine DNA glycosidase</fullName>
    </alternativeName>
</protein>
<keyword evidence="5" id="KW-0227">DNA damage</keyword>